<dbReference type="AlphaFoldDB" id="A0A4S8HYQ4"/>
<reference evidence="2 3" key="1">
    <citation type="submission" date="2019-04" db="EMBL/GenBank/DDBJ databases">
        <title>Niastella caeni sp. nov., isolated from activated sludge.</title>
        <authorList>
            <person name="Sheng M."/>
        </authorList>
    </citation>
    <scope>NUCLEOTIDE SEQUENCE [LARGE SCALE GENOMIC DNA]</scope>
    <source>
        <strain evidence="2 3">HX-2-15</strain>
    </source>
</reference>
<evidence type="ECO:0000256" key="1">
    <source>
        <dbReference type="SAM" id="Phobius"/>
    </source>
</evidence>
<evidence type="ECO:0000313" key="3">
    <source>
        <dbReference type="Proteomes" id="UP000306918"/>
    </source>
</evidence>
<accession>A0A4S8HYQ4</accession>
<dbReference type="OrthoDB" id="679873at2"/>
<sequence>MSAITLSGNKPKRKLVAEIIASLLLIFFVHTLISSYVQLQSLKNLLGFYTSNRDAIAWIMLVSEFIIVTLLYFPQTRKIGFIASILSSLLAGYIILKYPHFPHDFGGIINYLSSSKQILLYSLLLVLSITGILLIKKENNKTESESQSIVYT</sequence>
<dbReference type="RefSeq" id="WP_136577224.1">
    <property type="nucleotide sequence ID" value="NZ_STFF01000002.1"/>
</dbReference>
<dbReference type="Proteomes" id="UP000306918">
    <property type="component" value="Unassembled WGS sequence"/>
</dbReference>
<keyword evidence="1" id="KW-1133">Transmembrane helix</keyword>
<feature type="transmembrane region" description="Helical" evidence="1">
    <location>
        <begin position="55"/>
        <end position="73"/>
    </location>
</feature>
<feature type="transmembrane region" description="Helical" evidence="1">
    <location>
        <begin position="118"/>
        <end position="135"/>
    </location>
</feature>
<protein>
    <recommendedName>
        <fullName evidence="4">DoxX family protein</fullName>
    </recommendedName>
</protein>
<name>A0A4S8HYQ4_9BACT</name>
<evidence type="ECO:0008006" key="4">
    <source>
        <dbReference type="Google" id="ProtNLM"/>
    </source>
</evidence>
<comment type="caution">
    <text evidence="2">The sequence shown here is derived from an EMBL/GenBank/DDBJ whole genome shotgun (WGS) entry which is preliminary data.</text>
</comment>
<proteinExistence type="predicted"/>
<evidence type="ECO:0000313" key="2">
    <source>
        <dbReference type="EMBL" id="THU40471.1"/>
    </source>
</evidence>
<organism evidence="2 3">
    <name type="scientific">Niastella caeni</name>
    <dbReference type="NCBI Taxonomy" id="2569763"/>
    <lineage>
        <taxon>Bacteria</taxon>
        <taxon>Pseudomonadati</taxon>
        <taxon>Bacteroidota</taxon>
        <taxon>Chitinophagia</taxon>
        <taxon>Chitinophagales</taxon>
        <taxon>Chitinophagaceae</taxon>
        <taxon>Niastella</taxon>
    </lineage>
</organism>
<keyword evidence="3" id="KW-1185">Reference proteome</keyword>
<gene>
    <name evidence="2" type="ORF">FAM09_11460</name>
</gene>
<feature type="transmembrane region" description="Helical" evidence="1">
    <location>
        <begin position="15"/>
        <end position="35"/>
    </location>
</feature>
<feature type="transmembrane region" description="Helical" evidence="1">
    <location>
        <begin position="80"/>
        <end position="98"/>
    </location>
</feature>
<keyword evidence="1" id="KW-0812">Transmembrane</keyword>
<dbReference type="EMBL" id="STFF01000002">
    <property type="protein sequence ID" value="THU40471.1"/>
    <property type="molecule type" value="Genomic_DNA"/>
</dbReference>
<keyword evidence="1" id="KW-0472">Membrane</keyword>